<name>A0ABD0SPP6_LOXSC</name>
<dbReference type="Proteomes" id="UP001549921">
    <property type="component" value="Unassembled WGS sequence"/>
</dbReference>
<organism evidence="1 4">
    <name type="scientific">Loxostege sticticalis</name>
    <name type="common">Beet webworm moth</name>
    <dbReference type="NCBI Taxonomy" id="481309"/>
    <lineage>
        <taxon>Eukaryota</taxon>
        <taxon>Metazoa</taxon>
        <taxon>Ecdysozoa</taxon>
        <taxon>Arthropoda</taxon>
        <taxon>Hexapoda</taxon>
        <taxon>Insecta</taxon>
        <taxon>Pterygota</taxon>
        <taxon>Neoptera</taxon>
        <taxon>Endopterygota</taxon>
        <taxon>Lepidoptera</taxon>
        <taxon>Glossata</taxon>
        <taxon>Ditrysia</taxon>
        <taxon>Pyraloidea</taxon>
        <taxon>Crambidae</taxon>
        <taxon>Pyraustinae</taxon>
        <taxon>Loxostege</taxon>
    </lineage>
</organism>
<accession>A0ABD0SPP6</accession>
<reference evidence="3 4" key="1">
    <citation type="submission" date="2024-06" db="EMBL/GenBank/DDBJ databases">
        <title>A chromosome-level genome assembly of beet webworm, Loxostege sticticalis.</title>
        <authorList>
            <person name="Zhang Y."/>
        </authorList>
    </citation>
    <scope>NUCLEOTIDE SEQUENCE [LARGE SCALE GENOMIC DNA]</scope>
    <source>
        <strain evidence="2">AQ026</strain>
        <strain evidence="1">AQ028</strain>
        <tissue evidence="1">Male pupae</tissue>
        <tissue evidence="2">Whole body</tissue>
    </source>
</reference>
<protein>
    <submittedName>
        <fullName evidence="1">Uncharacterized protein</fullName>
    </submittedName>
</protein>
<evidence type="ECO:0000313" key="1">
    <source>
        <dbReference type="EMBL" id="KAL0821808.1"/>
    </source>
</evidence>
<dbReference type="EMBL" id="JBEUOH010000017">
    <property type="protein sequence ID" value="KAL0871251.1"/>
    <property type="molecule type" value="Genomic_DNA"/>
</dbReference>
<dbReference type="EMBL" id="JBEDNZ010000017">
    <property type="protein sequence ID" value="KAL0821808.1"/>
    <property type="molecule type" value="Genomic_DNA"/>
</dbReference>
<keyword evidence="3" id="KW-1185">Reference proteome</keyword>
<comment type="caution">
    <text evidence="1">The sequence shown here is derived from an EMBL/GenBank/DDBJ whole genome shotgun (WGS) entry which is preliminary data.</text>
</comment>
<evidence type="ECO:0000313" key="4">
    <source>
        <dbReference type="Proteomes" id="UP001549921"/>
    </source>
</evidence>
<evidence type="ECO:0000313" key="3">
    <source>
        <dbReference type="Proteomes" id="UP001549920"/>
    </source>
</evidence>
<proteinExistence type="predicted"/>
<evidence type="ECO:0000313" key="2">
    <source>
        <dbReference type="EMBL" id="KAL0871251.1"/>
    </source>
</evidence>
<dbReference type="AlphaFoldDB" id="A0ABD0SPP6"/>
<sequence>MVLLGTTIWSRGYGGCKGPIKGAVNIEKFYALTITNILFNLCKACQLKTMSAFPPSAFSAGRIRETQRDRDMKLAKNMNKPNESSKFFETTFAELSPLKYNSKLMNSIWGLYNRYSPHNVKKVNEAFVFNGDLQPSAANPTKKGDAVISLPSGPLDSVWATVNVSQSH</sequence>
<dbReference type="Proteomes" id="UP001549920">
    <property type="component" value="Unassembled WGS sequence"/>
</dbReference>
<gene>
    <name evidence="2" type="ORF">ABMA27_005009</name>
    <name evidence="1" type="ORF">ABMA28_005219</name>
</gene>